<reference evidence="1" key="1">
    <citation type="submission" date="2014-09" db="EMBL/GenBank/DDBJ databases">
        <authorList>
            <person name="Magalhaes I.L.F."/>
            <person name="Oliveira U."/>
            <person name="Santos F.R."/>
            <person name="Vidigal T.H.D.A."/>
            <person name="Brescovit A.D."/>
            <person name="Santos A.J."/>
        </authorList>
    </citation>
    <scope>NUCLEOTIDE SEQUENCE</scope>
    <source>
        <tissue evidence="1">Shoot tissue taken approximately 20 cm above the soil surface</tissue>
    </source>
</reference>
<dbReference type="AlphaFoldDB" id="A0A0A9CHQ5"/>
<name>A0A0A9CHQ5_ARUDO</name>
<organism evidence="1">
    <name type="scientific">Arundo donax</name>
    <name type="common">Giant reed</name>
    <name type="synonym">Donax arundinaceus</name>
    <dbReference type="NCBI Taxonomy" id="35708"/>
    <lineage>
        <taxon>Eukaryota</taxon>
        <taxon>Viridiplantae</taxon>
        <taxon>Streptophyta</taxon>
        <taxon>Embryophyta</taxon>
        <taxon>Tracheophyta</taxon>
        <taxon>Spermatophyta</taxon>
        <taxon>Magnoliopsida</taxon>
        <taxon>Liliopsida</taxon>
        <taxon>Poales</taxon>
        <taxon>Poaceae</taxon>
        <taxon>PACMAD clade</taxon>
        <taxon>Arundinoideae</taxon>
        <taxon>Arundineae</taxon>
        <taxon>Arundo</taxon>
    </lineage>
</organism>
<protein>
    <submittedName>
        <fullName evidence="1">Uncharacterized protein</fullName>
    </submittedName>
</protein>
<evidence type="ECO:0000313" key="1">
    <source>
        <dbReference type="EMBL" id="JAD73993.1"/>
    </source>
</evidence>
<dbReference type="EMBL" id="GBRH01223902">
    <property type="protein sequence ID" value="JAD73993.1"/>
    <property type="molecule type" value="Transcribed_RNA"/>
</dbReference>
<sequence length="32" mass="3816">MTSYQGSMNRVFYHRKLVKKNQIKSETGVKTR</sequence>
<proteinExistence type="predicted"/>
<reference evidence="1" key="2">
    <citation type="journal article" date="2015" name="Data Brief">
        <title>Shoot transcriptome of the giant reed, Arundo donax.</title>
        <authorList>
            <person name="Barrero R.A."/>
            <person name="Guerrero F.D."/>
            <person name="Moolhuijzen P."/>
            <person name="Goolsby J.A."/>
            <person name="Tidwell J."/>
            <person name="Bellgard S.E."/>
            <person name="Bellgard M.I."/>
        </authorList>
    </citation>
    <scope>NUCLEOTIDE SEQUENCE</scope>
    <source>
        <tissue evidence="1">Shoot tissue taken approximately 20 cm above the soil surface</tissue>
    </source>
</reference>
<accession>A0A0A9CHQ5</accession>